<proteinExistence type="predicted"/>
<accession>A0ABT6X8P9</accession>
<dbReference type="RefSeq" id="WP_283224708.1">
    <property type="nucleotide sequence ID" value="NZ_JASGBH010000007.1"/>
</dbReference>
<dbReference type="Proteomes" id="UP001431902">
    <property type="component" value="Unassembled WGS sequence"/>
</dbReference>
<keyword evidence="4" id="KW-1185">Reference proteome</keyword>
<dbReference type="SUPFAM" id="SSF57783">
    <property type="entry name" value="Zinc beta-ribbon"/>
    <property type="match status" value="1"/>
</dbReference>
<gene>
    <name evidence="3" type="ORF">QLQ16_10845</name>
</gene>
<feature type="domain" description="Virulence-associated protein E-like" evidence="2">
    <location>
        <begin position="537"/>
        <end position="758"/>
    </location>
</feature>
<evidence type="ECO:0000313" key="3">
    <source>
        <dbReference type="EMBL" id="MDI9234334.1"/>
    </source>
</evidence>
<evidence type="ECO:0000259" key="2">
    <source>
        <dbReference type="Pfam" id="PF05272"/>
    </source>
</evidence>
<evidence type="ECO:0000313" key="4">
    <source>
        <dbReference type="Proteomes" id="UP001431902"/>
    </source>
</evidence>
<feature type="region of interest" description="Disordered" evidence="1">
    <location>
        <begin position="116"/>
        <end position="141"/>
    </location>
</feature>
<comment type="caution">
    <text evidence="3">The sequence shown here is derived from an EMBL/GenBank/DDBJ whole genome shotgun (WGS) entry which is preliminary data.</text>
</comment>
<sequence>MTSPNSSAPAGRDELPPIKFKDLADALLDRIESLVPAWLPGGSRNGHEYVCGSLQGGKGSSCSVNMTSGKWADFASDEKGGDLVSLYAAAHGLSMGKAALHVARDEGLEDVAGVQRDAGHQRIERPTPPPAPPRPRSDEDWSVVRPVPATAPKATFWHYHRKASDIVFTAEYRVGNDLHGYVVRFLKSDGGKDDCPYVWTQSSKDGTLKWNWKGFDDPRPLYLPGYSLPTSQQTVIVVEGEKKANILQACLDAGAPGVYVVVGWPGGCKAWAKADWSWLKGCTVLLWPDCDSKRENPTVKELNACADDPEREALKLSKPFKPAHKQPGMAAMISIGHHLVTAHACTAQLLAIDGPGIKPDGWDAADAITTDGWDFARVLQFFGTAYALPATDGAKKIDPPVGTSASESAGAAAEKGEGTAEGEPNNGKPMPWWLACFYDAAKNRWNLSRKTIINALRYDDRLAGVLGFNLLSNTMEARLDWPFPHGRKGKIVGSIDLLLGNWLSKEYGLPAISRQAIMEGMETVAYENPWHPIQEWLTKLEWDNISRIDKWLIHIIGETPETLTPEMSEYLTIVGRKWLVGMVKRVIEPGCKFDYCPVLEGPGGLRKSTMVETLASGPWYSDTPFEIGKGKESQEQVQGIWAYEMGELSQMGKSEITAIKAFITAKVDRYRPAYGRVIEEHPRQCVLVGTTNESTYLRDRTGNRRFWPIPVKQIIKIEWLEKYRAQLFAEAYALYMAGEDCIPTREQEERLFVPVQEARLVETAVTSELMHVLNRESLTGQPGEGINCLSKFVTLSQLTKALNVDAGKSNAGLESQVRSWMNQQGWEYMKKQVNNVRAWGWERPKDWPPVDADQPAQVEAKPASAGASPTGVDFSDDAPF</sequence>
<protein>
    <submittedName>
        <fullName evidence="3">VapE family protein</fullName>
    </submittedName>
</protein>
<feature type="region of interest" description="Disordered" evidence="1">
    <location>
        <begin position="842"/>
        <end position="880"/>
    </location>
</feature>
<feature type="compositionally biased region" description="Low complexity" evidence="1">
    <location>
        <begin position="402"/>
        <end position="413"/>
    </location>
</feature>
<name>A0ABT6X8P9_9BURK</name>
<dbReference type="InterPro" id="IPR007936">
    <property type="entry name" value="VapE-like_dom"/>
</dbReference>
<dbReference type="EMBL" id="JASGBH010000007">
    <property type="protein sequence ID" value="MDI9234334.1"/>
    <property type="molecule type" value="Genomic_DNA"/>
</dbReference>
<dbReference type="Pfam" id="PF05272">
    <property type="entry name" value="VapE-like_dom"/>
    <property type="match status" value="1"/>
</dbReference>
<organism evidence="3 4">
    <name type="scientific">Limnohabitans lacus</name>
    <dbReference type="NCBI Taxonomy" id="3045173"/>
    <lineage>
        <taxon>Bacteria</taxon>
        <taxon>Pseudomonadati</taxon>
        <taxon>Pseudomonadota</taxon>
        <taxon>Betaproteobacteria</taxon>
        <taxon>Burkholderiales</taxon>
        <taxon>Comamonadaceae</taxon>
        <taxon>Limnohabitans</taxon>
    </lineage>
</organism>
<reference evidence="3" key="1">
    <citation type="submission" date="2023-05" db="EMBL/GenBank/DDBJ databases">
        <title>Limnohabitans sp. strain HM2-2 Genome sequencing and assembly.</title>
        <authorList>
            <person name="Jung Y."/>
        </authorList>
    </citation>
    <scope>NUCLEOTIDE SEQUENCE</scope>
    <source>
        <strain evidence="3">HM2-2</strain>
    </source>
</reference>
<dbReference type="PANTHER" id="PTHR34985">
    <property type="entry name" value="SLR0554 PROTEIN"/>
    <property type="match status" value="1"/>
</dbReference>
<dbReference type="PANTHER" id="PTHR34985:SF1">
    <property type="entry name" value="SLR0554 PROTEIN"/>
    <property type="match status" value="1"/>
</dbReference>
<feature type="region of interest" description="Disordered" evidence="1">
    <location>
        <begin position="398"/>
        <end position="426"/>
    </location>
</feature>
<evidence type="ECO:0000256" key="1">
    <source>
        <dbReference type="SAM" id="MobiDB-lite"/>
    </source>
</evidence>